<keyword evidence="7" id="KW-0406">Ion transport</keyword>
<keyword evidence="2" id="KW-0813">Transport</keyword>
<dbReference type="GO" id="GO:0005886">
    <property type="term" value="C:plasma membrane"/>
    <property type="evidence" value="ECO:0007669"/>
    <property type="project" value="UniProtKB-SubCell"/>
</dbReference>
<feature type="transmembrane region" description="Helical" evidence="11">
    <location>
        <begin position="683"/>
        <end position="705"/>
    </location>
</feature>
<evidence type="ECO:0000256" key="4">
    <source>
        <dbReference type="ARBA" id="ARBA00022475"/>
    </source>
</evidence>
<feature type="transmembrane region" description="Helical" evidence="11">
    <location>
        <begin position="742"/>
        <end position="761"/>
    </location>
</feature>
<dbReference type="Proteomes" id="UP000448235">
    <property type="component" value="Unassembled WGS sequence"/>
</dbReference>
<evidence type="ECO:0000256" key="2">
    <source>
        <dbReference type="ARBA" id="ARBA00022448"/>
    </source>
</evidence>
<sequence>MTLMWIALLPLAGMLVPMVTASHGRRICSLATAVLPTLALLLMLAQLPALSSGEALRATVGWIPSLGLELAFRLDGLSVLFNLLILGIGLLILLYAHFYLSAEEPFGRFYAYLILFMASMVGIVMADNLILLWLYWELTSLSSFLLIGFWSHRSDARKGARMALTVTGAGGLALLAGLLLLGDMVGSYAMDDVLAGGEAILADPRYPVMLALVLLGAFTKSAQFPFQFWLPHAMAAPTPVSAYLHSATMVKAGIFLMARLHPAIAGSELWSVVVSLIGMATMLYGAWFALLKTDLKGILAFSTVSHLGLITVLLGIGSPMAVLAALFHILNHASFKAALFMSAGIIDHEAGTRELARLGGLRKAMPVTALLTSVAGAAMAGVPLLNGFISKEMFFTETLETPVLAGLSWLLPVLAALGGILSVAYSLRLVHAVFFKPAKEDPPHTPHEPPWLMRAPVALLVALCVIVGLVPVLAEGLLGLAVEAVLGAPLDFHLAVWHGLNLPLAMSALALVAGITAYRRHADLRHFHRGFSPVDARLVFEAALQCLGRWSEHGLKRFEGGSLQRYMSWLLFASLLMGSLGLARISGLTGPQGNQPIDGVVLLGAALLVFGGIATAVTHRFRLISLIMLSVVGLVVALTFARFSAPDLALTQLSVEVVTMILLMLALFFLPQKTPTESSNRRNLRDVVLASSLGLVVASLNYAVLTRDNSPISGFFLENSIPGGGGHNVVNVILVDFRGFDTLGEITVLALAGLAIFKLLNRLRLFMPHSDSEGRLWAPDRYPAVLTSISMALLPLALLVSAFIFLRGHNEPGGGFIAGLVTAVALILLYMARGVEWSQERLDFPYQPVAVAGVGIATLTGLGSWLFGYPFLTSSFGHFHLPLIGEFELATAMLFDLGVYLAVVGATLMILANLGKVTTVHRPAKEPTPEVDASPQRPRKETT</sequence>
<keyword evidence="4" id="KW-1003">Cell membrane</keyword>
<dbReference type="EMBL" id="WUTS01000001">
    <property type="protein sequence ID" value="NAW13669.1"/>
    <property type="molecule type" value="Genomic_DNA"/>
</dbReference>
<keyword evidence="8 11" id="KW-0472">Membrane</keyword>
<feature type="transmembrane region" description="Helical" evidence="11">
    <location>
        <begin position="451"/>
        <end position="474"/>
    </location>
</feature>
<feature type="transmembrane region" description="Helical" evidence="11">
    <location>
        <begin position="494"/>
        <end position="518"/>
    </location>
</feature>
<reference evidence="17 18" key="1">
    <citation type="submission" date="2019-12" db="EMBL/GenBank/DDBJ databases">
        <title>Draft genome sequencing of Halomonas icarensis D1-1.</title>
        <authorList>
            <person name="Pandiyan K."/>
            <person name="Kushwaha P."/>
            <person name="Gowdham M."/>
            <person name="Chakdar H."/>
            <person name="Singh A."/>
            <person name="Kumar M."/>
            <person name="Saxena A.K."/>
        </authorList>
    </citation>
    <scope>NUCLEOTIDE SEQUENCE [LARGE SCALE GENOMIC DNA]</scope>
    <source>
        <strain evidence="17 18">D1-1</strain>
    </source>
</reference>
<dbReference type="GO" id="GO:0006811">
    <property type="term" value="P:monoatomic ion transport"/>
    <property type="evidence" value="ECO:0007669"/>
    <property type="project" value="UniProtKB-KW"/>
</dbReference>
<proteinExistence type="predicted"/>
<keyword evidence="6 11" id="KW-1133">Transmembrane helix</keyword>
<dbReference type="GO" id="GO:0015297">
    <property type="term" value="F:antiporter activity"/>
    <property type="evidence" value="ECO:0007669"/>
    <property type="project" value="UniProtKB-KW"/>
</dbReference>
<evidence type="ECO:0000259" key="12">
    <source>
        <dbReference type="Pfam" id="PF00361"/>
    </source>
</evidence>
<evidence type="ECO:0000256" key="1">
    <source>
        <dbReference type="ARBA" id="ARBA00004651"/>
    </source>
</evidence>
<dbReference type="Pfam" id="PF00361">
    <property type="entry name" value="Proton_antipo_M"/>
    <property type="match status" value="1"/>
</dbReference>
<feature type="transmembrane region" description="Helical" evidence="11">
    <location>
        <begin position="367"/>
        <end position="389"/>
    </location>
</feature>
<feature type="transmembrane region" description="Helical" evidence="11">
    <location>
        <begin position="109"/>
        <end position="126"/>
    </location>
</feature>
<feature type="transmembrane region" description="Helical" evidence="11">
    <location>
        <begin position="566"/>
        <end position="585"/>
    </location>
</feature>
<organism evidence="17 18">
    <name type="scientific">Halomonas icarae</name>
    <dbReference type="NCBI Taxonomy" id="2691040"/>
    <lineage>
        <taxon>Bacteria</taxon>
        <taxon>Pseudomonadati</taxon>
        <taxon>Pseudomonadota</taxon>
        <taxon>Gammaproteobacteria</taxon>
        <taxon>Oceanospirillales</taxon>
        <taxon>Halomonadaceae</taxon>
        <taxon>Halomonas</taxon>
    </lineage>
</organism>
<feature type="domain" description="MrpA C-terminal/MbhE" evidence="16">
    <location>
        <begin position="682"/>
        <end position="764"/>
    </location>
</feature>
<keyword evidence="18" id="KW-1185">Reference proteome</keyword>
<evidence type="ECO:0000256" key="10">
    <source>
        <dbReference type="SAM" id="MobiDB-lite"/>
    </source>
</evidence>
<name>A0A7X4W0E2_9GAMM</name>
<dbReference type="NCBIfam" id="NF009288">
    <property type="entry name" value="PRK12648.1"/>
    <property type="match status" value="1"/>
</dbReference>
<feature type="transmembrane region" description="Helical" evidence="11">
    <location>
        <begin position="844"/>
        <end position="869"/>
    </location>
</feature>
<dbReference type="PANTHER" id="PTHR43373:SF1">
    <property type="entry name" value="NA(+)_H(+) ANTIPORTER SUBUNIT A"/>
    <property type="match status" value="1"/>
</dbReference>
<evidence type="ECO:0000259" key="14">
    <source>
        <dbReference type="Pfam" id="PF04039"/>
    </source>
</evidence>
<dbReference type="PRINTS" id="PR01435">
    <property type="entry name" value="NPOXDRDTASE5"/>
</dbReference>
<feature type="domain" description="Na+/H+ antiporter MnhB subunit-related protein" evidence="14">
    <location>
        <begin position="786"/>
        <end position="908"/>
    </location>
</feature>
<feature type="transmembrane region" description="Helical" evidence="11">
    <location>
        <begin position="623"/>
        <end position="643"/>
    </location>
</feature>
<feature type="transmembrane region" description="Helical" evidence="11">
    <location>
        <begin position="409"/>
        <end position="430"/>
    </location>
</feature>
<dbReference type="Pfam" id="PF04039">
    <property type="entry name" value="MnhB"/>
    <property type="match status" value="1"/>
</dbReference>
<dbReference type="InterPro" id="IPR001516">
    <property type="entry name" value="Proton_antipo_N"/>
</dbReference>
<feature type="domain" description="MrpA C-terminal/MbhD" evidence="15">
    <location>
        <begin position="608"/>
        <end position="672"/>
    </location>
</feature>
<feature type="transmembrane region" description="Helical" evidence="11">
    <location>
        <begin position="812"/>
        <end position="832"/>
    </location>
</feature>
<dbReference type="InterPro" id="IPR001750">
    <property type="entry name" value="ND/Mrp_TM"/>
</dbReference>
<comment type="subcellular location">
    <subcellularLocation>
        <location evidence="1">Cell membrane</location>
        <topology evidence="1">Multi-pass membrane protein</topology>
    </subcellularLocation>
    <subcellularLocation>
        <location evidence="9">Membrane</location>
        <topology evidence="9">Multi-pass membrane protein</topology>
    </subcellularLocation>
</comment>
<evidence type="ECO:0000256" key="3">
    <source>
        <dbReference type="ARBA" id="ARBA00022449"/>
    </source>
</evidence>
<evidence type="ECO:0000256" key="11">
    <source>
        <dbReference type="SAM" id="Phobius"/>
    </source>
</evidence>
<evidence type="ECO:0000259" key="15">
    <source>
        <dbReference type="Pfam" id="PF13244"/>
    </source>
</evidence>
<feature type="domain" description="NADH:quinone oxidoreductase/Mrp antiporter transmembrane" evidence="12">
    <location>
        <begin position="126"/>
        <end position="401"/>
    </location>
</feature>
<feature type="transmembrane region" description="Helical" evidence="11">
    <location>
        <begin position="889"/>
        <end position="912"/>
    </location>
</feature>
<comment type="caution">
    <text evidence="17">The sequence shown here is derived from an EMBL/GenBank/DDBJ whole genome shotgun (WGS) entry which is preliminary data.</text>
</comment>
<dbReference type="Pfam" id="PF20501">
    <property type="entry name" value="MbhE"/>
    <property type="match status" value="1"/>
</dbReference>
<dbReference type="AlphaFoldDB" id="A0A7X4W0E2"/>
<dbReference type="InterPro" id="IPR046806">
    <property type="entry name" value="MrpA_C/MbhE"/>
</dbReference>
<evidence type="ECO:0000256" key="8">
    <source>
        <dbReference type="ARBA" id="ARBA00023136"/>
    </source>
</evidence>
<gene>
    <name evidence="17" type="ORF">GRB80_12505</name>
</gene>
<dbReference type="Pfam" id="PF13244">
    <property type="entry name" value="MbhD"/>
    <property type="match status" value="1"/>
</dbReference>
<feature type="transmembrane region" description="Helical" evidence="11">
    <location>
        <begin position="597"/>
        <end position="616"/>
    </location>
</feature>
<feature type="transmembrane region" description="Helical" evidence="11">
    <location>
        <begin position="162"/>
        <end position="186"/>
    </location>
</feature>
<feature type="transmembrane region" description="Helical" evidence="11">
    <location>
        <begin position="132"/>
        <end position="150"/>
    </location>
</feature>
<feature type="transmembrane region" description="Helical" evidence="11">
    <location>
        <begin position="649"/>
        <end position="671"/>
    </location>
</feature>
<evidence type="ECO:0000256" key="9">
    <source>
        <dbReference type="RuleBase" id="RU000320"/>
    </source>
</evidence>
<accession>A0A7X4W0E2</accession>
<feature type="transmembrane region" description="Helical" evidence="11">
    <location>
        <begin position="242"/>
        <end position="264"/>
    </location>
</feature>
<dbReference type="Pfam" id="PF00662">
    <property type="entry name" value="Proton_antipo_N"/>
    <property type="match status" value="1"/>
</dbReference>
<evidence type="ECO:0000256" key="5">
    <source>
        <dbReference type="ARBA" id="ARBA00022692"/>
    </source>
</evidence>
<keyword evidence="5 9" id="KW-0812">Transmembrane</keyword>
<dbReference type="RefSeq" id="WP_161423796.1">
    <property type="nucleotide sequence ID" value="NZ_JARWMY010000001.1"/>
</dbReference>
<dbReference type="InterPro" id="IPR025383">
    <property type="entry name" value="MrpA_C/MbhD"/>
</dbReference>
<feature type="domain" description="NADH-Ubiquinone oxidoreductase (complex I) chain 5 N-terminal" evidence="13">
    <location>
        <begin position="63"/>
        <end position="110"/>
    </location>
</feature>
<evidence type="ECO:0000313" key="17">
    <source>
        <dbReference type="EMBL" id="NAW13669.1"/>
    </source>
</evidence>
<evidence type="ECO:0000256" key="6">
    <source>
        <dbReference type="ARBA" id="ARBA00022989"/>
    </source>
</evidence>
<dbReference type="PRINTS" id="PR01434">
    <property type="entry name" value="NADHDHGNASE5"/>
</dbReference>
<keyword evidence="3" id="KW-0050">Antiport</keyword>
<feature type="transmembrane region" description="Helical" evidence="11">
    <location>
        <begin position="782"/>
        <end position="806"/>
    </location>
</feature>
<evidence type="ECO:0000259" key="13">
    <source>
        <dbReference type="Pfam" id="PF00662"/>
    </source>
</evidence>
<evidence type="ECO:0000313" key="18">
    <source>
        <dbReference type="Proteomes" id="UP000448235"/>
    </source>
</evidence>
<evidence type="ECO:0000256" key="7">
    <source>
        <dbReference type="ARBA" id="ARBA00023065"/>
    </source>
</evidence>
<dbReference type="InterPro" id="IPR007182">
    <property type="entry name" value="MnhB"/>
</dbReference>
<evidence type="ECO:0000259" key="16">
    <source>
        <dbReference type="Pfam" id="PF20501"/>
    </source>
</evidence>
<feature type="transmembrane region" description="Helical" evidence="11">
    <location>
        <begin position="77"/>
        <end position="97"/>
    </location>
</feature>
<feature type="transmembrane region" description="Helical" evidence="11">
    <location>
        <begin position="270"/>
        <end position="291"/>
    </location>
</feature>
<dbReference type="InterPro" id="IPR050616">
    <property type="entry name" value="CPA3_Na-H_Antiporter_A"/>
</dbReference>
<dbReference type="PANTHER" id="PTHR43373">
    <property type="entry name" value="NA(+)/H(+) ANTIPORTER SUBUNIT"/>
    <property type="match status" value="1"/>
</dbReference>
<protein>
    <submittedName>
        <fullName evidence="17">Monovalent cation/H+ antiporter subunit A</fullName>
    </submittedName>
</protein>
<feature type="region of interest" description="Disordered" evidence="10">
    <location>
        <begin position="922"/>
        <end position="943"/>
    </location>
</feature>